<dbReference type="EMBL" id="LAZR01003801">
    <property type="protein sequence ID" value="KKN14596.1"/>
    <property type="molecule type" value="Genomic_DNA"/>
</dbReference>
<accession>A0A0F9QN87</accession>
<name>A0A0F9QN87_9ZZZZ</name>
<proteinExistence type="predicted"/>
<comment type="caution">
    <text evidence="1">The sequence shown here is derived from an EMBL/GenBank/DDBJ whole genome shotgun (WGS) entry which is preliminary data.</text>
</comment>
<reference evidence="1" key="1">
    <citation type="journal article" date="2015" name="Nature">
        <title>Complex archaea that bridge the gap between prokaryotes and eukaryotes.</title>
        <authorList>
            <person name="Spang A."/>
            <person name="Saw J.H."/>
            <person name="Jorgensen S.L."/>
            <person name="Zaremba-Niedzwiedzka K."/>
            <person name="Martijn J."/>
            <person name="Lind A.E."/>
            <person name="van Eijk R."/>
            <person name="Schleper C."/>
            <person name="Guy L."/>
            <person name="Ettema T.J."/>
        </authorList>
    </citation>
    <scope>NUCLEOTIDE SEQUENCE</scope>
</reference>
<gene>
    <name evidence="1" type="ORF">LCGC14_0994570</name>
</gene>
<protein>
    <submittedName>
        <fullName evidence="1">Uncharacterized protein</fullName>
    </submittedName>
</protein>
<organism evidence="1">
    <name type="scientific">marine sediment metagenome</name>
    <dbReference type="NCBI Taxonomy" id="412755"/>
    <lineage>
        <taxon>unclassified sequences</taxon>
        <taxon>metagenomes</taxon>
        <taxon>ecological metagenomes</taxon>
    </lineage>
</organism>
<evidence type="ECO:0000313" key="1">
    <source>
        <dbReference type="EMBL" id="KKN14596.1"/>
    </source>
</evidence>
<dbReference type="AlphaFoldDB" id="A0A0F9QN87"/>
<sequence length="168" mass="19048">MARLMDVSIETKEICDKWLLITYDIPHTEEGDRARREFLDNARLIGATKHTESVYLMPWTGEAEILALNLSGTKGGRVCLWTSQPTDTELAEDITKTYDASLRPQINEIGVRLDKIVAHQDAGHELRAEQMLIKTKLMLDGMEKAVVRRGSAQLYVLITLLKRRLEAV</sequence>